<dbReference type="Proteomes" id="UP001431199">
    <property type="component" value="Unassembled WGS sequence"/>
</dbReference>
<proteinExistence type="predicted"/>
<dbReference type="InterPro" id="IPR023214">
    <property type="entry name" value="HAD_sf"/>
</dbReference>
<name>A0ABT2M234_9FIRM</name>
<keyword evidence="2" id="KW-1185">Reference proteome</keyword>
<dbReference type="InterPro" id="IPR006379">
    <property type="entry name" value="HAD-SF_hydro_IIB"/>
</dbReference>
<dbReference type="EMBL" id="JAODBU010000004">
    <property type="protein sequence ID" value="MCT7398482.1"/>
    <property type="molecule type" value="Genomic_DNA"/>
</dbReference>
<keyword evidence="1" id="KW-0378">Hydrolase</keyword>
<protein>
    <submittedName>
        <fullName evidence="1">Cof-type HAD-IIB family hydrolase</fullName>
    </submittedName>
</protein>
<dbReference type="SFLD" id="SFLDG01140">
    <property type="entry name" value="C2.B:_Phosphomannomutase_and_P"/>
    <property type="match status" value="1"/>
</dbReference>
<dbReference type="InterPro" id="IPR000150">
    <property type="entry name" value="Cof"/>
</dbReference>
<dbReference type="PANTHER" id="PTHR10000">
    <property type="entry name" value="PHOSPHOSERINE PHOSPHATASE"/>
    <property type="match status" value="1"/>
</dbReference>
<dbReference type="NCBIfam" id="TIGR01484">
    <property type="entry name" value="HAD-SF-IIB"/>
    <property type="match status" value="1"/>
</dbReference>
<dbReference type="InterPro" id="IPR036412">
    <property type="entry name" value="HAD-like_sf"/>
</dbReference>
<dbReference type="PANTHER" id="PTHR10000:SF8">
    <property type="entry name" value="HAD SUPERFAMILY HYDROLASE-LIKE, TYPE 3"/>
    <property type="match status" value="1"/>
</dbReference>
<dbReference type="Gene3D" id="3.40.50.1000">
    <property type="entry name" value="HAD superfamily/HAD-like"/>
    <property type="match status" value="1"/>
</dbReference>
<dbReference type="Pfam" id="PF08282">
    <property type="entry name" value="Hydrolase_3"/>
    <property type="match status" value="1"/>
</dbReference>
<evidence type="ECO:0000313" key="1">
    <source>
        <dbReference type="EMBL" id="MCT7398482.1"/>
    </source>
</evidence>
<evidence type="ECO:0000313" key="2">
    <source>
        <dbReference type="Proteomes" id="UP001431199"/>
    </source>
</evidence>
<dbReference type="Gene3D" id="3.30.1240.10">
    <property type="match status" value="1"/>
</dbReference>
<accession>A0ABT2M234</accession>
<comment type="caution">
    <text evidence="1">The sequence shown here is derived from an EMBL/GenBank/DDBJ whole genome shotgun (WGS) entry which is preliminary data.</text>
</comment>
<dbReference type="SFLD" id="SFLDS00003">
    <property type="entry name" value="Haloacid_Dehalogenase"/>
    <property type="match status" value="1"/>
</dbReference>
<dbReference type="SUPFAM" id="SSF56784">
    <property type="entry name" value="HAD-like"/>
    <property type="match status" value="1"/>
</dbReference>
<gene>
    <name evidence="1" type="ORF">N5B56_05190</name>
</gene>
<dbReference type="GO" id="GO:0016787">
    <property type="term" value="F:hydrolase activity"/>
    <property type="evidence" value="ECO:0007669"/>
    <property type="project" value="UniProtKB-KW"/>
</dbReference>
<organism evidence="1 2">
    <name type="scientific">Eubacterium album</name>
    <dbReference type="NCBI Taxonomy" id="2978477"/>
    <lineage>
        <taxon>Bacteria</taxon>
        <taxon>Bacillati</taxon>
        <taxon>Bacillota</taxon>
        <taxon>Clostridia</taxon>
        <taxon>Eubacteriales</taxon>
        <taxon>Eubacteriaceae</taxon>
        <taxon>Eubacterium</taxon>
    </lineage>
</organism>
<dbReference type="RefSeq" id="WP_260978502.1">
    <property type="nucleotide sequence ID" value="NZ_JAODBU010000004.1"/>
</dbReference>
<reference evidence="1" key="1">
    <citation type="submission" date="2022-09" db="EMBL/GenBank/DDBJ databases">
        <title>Eubacterium sp. LFL-14 isolated from human feces.</title>
        <authorList>
            <person name="Liu F."/>
        </authorList>
    </citation>
    <scope>NUCLEOTIDE SEQUENCE</scope>
    <source>
        <strain evidence="1">LFL-14</strain>
    </source>
</reference>
<dbReference type="NCBIfam" id="TIGR00099">
    <property type="entry name" value="Cof-subfamily"/>
    <property type="match status" value="1"/>
</dbReference>
<sequence>MNKFKGYLICTDCDGTLTDNEGKVSDANAEAIKYFEEEGGLFTLATGRFPHFANNFKDKFKVNAPIVSLNGAVLYDINAEKMLNSWKMEKERFAKVLRYVNEEWSQIWEIWTSGNIYESVGYKPAEHKYDENSLEEYITKLPDYLYKNLFIQPADVTKKLQEQLKIRFGDKFRFDLSWPEGIEMQLIDSGKGIAIKYLKEHLGKENGNTIHTTIGIGDNENDINMIECSDIGYAVGNAVKELKEKADRITVANTEDAIAKIISQL</sequence>